<dbReference type="AlphaFoldDB" id="A0A0A9D9C3"/>
<sequence>MVPPPPISSWRADPSPPAPSAIDRCGPSFPGDEAAVSLVSSMDPASLVAASLRQIPKC</sequence>
<name>A0A0A9D9C3_ARUDO</name>
<protein>
    <submittedName>
        <fullName evidence="2">Uncharacterized protein</fullName>
    </submittedName>
</protein>
<proteinExistence type="predicted"/>
<feature type="region of interest" description="Disordered" evidence="1">
    <location>
        <begin position="1"/>
        <end position="27"/>
    </location>
</feature>
<evidence type="ECO:0000313" key="2">
    <source>
        <dbReference type="EMBL" id="JAD84411.1"/>
    </source>
</evidence>
<organism evidence="2">
    <name type="scientific">Arundo donax</name>
    <name type="common">Giant reed</name>
    <name type="synonym">Donax arundinaceus</name>
    <dbReference type="NCBI Taxonomy" id="35708"/>
    <lineage>
        <taxon>Eukaryota</taxon>
        <taxon>Viridiplantae</taxon>
        <taxon>Streptophyta</taxon>
        <taxon>Embryophyta</taxon>
        <taxon>Tracheophyta</taxon>
        <taxon>Spermatophyta</taxon>
        <taxon>Magnoliopsida</taxon>
        <taxon>Liliopsida</taxon>
        <taxon>Poales</taxon>
        <taxon>Poaceae</taxon>
        <taxon>PACMAD clade</taxon>
        <taxon>Arundinoideae</taxon>
        <taxon>Arundineae</taxon>
        <taxon>Arundo</taxon>
    </lineage>
</organism>
<reference evidence="2" key="2">
    <citation type="journal article" date="2015" name="Data Brief">
        <title>Shoot transcriptome of the giant reed, Arundo donax.</title>
        <authorList>
            <person name="Barrero R.A."/>
            <person name="Guerrero F.D."/>
            <person name="Moolhuijzen P."/>
            <person name="Goolsby J.A."/>
            <person name="Tidwell J."/>
            <person name="Bellgard S.E."/>
            <person name="Bellgard M.I."/>
        </authorList>
    </citation>
    <scope>NUCLEOTIDE SEQUENCE</scope>
    <source>
        <tissue evidence="2">Shoot tissue taken approximately 20 cm above the soil surface</tissue>
    </source>
</reference>
<accession>A0A0A9D9C3</accession>
<reference evidence="2" key="1">
    <citation type="submission" date="2014-09" db="EMBL/GenBank/DDBJ databases">
        <authorList>
            <person name="Magalhaes I.L.F."/>
            <person name="Oliveira U."/>
            <person name="Santos F.R."/>
            <person name="Vidigal T.H.D.A."/>
            <person name="Brescovit A.D."/>
            <person name="Santos A.J."/>
        </authorList>
    </citation>
    <scope>NUCLEOTIDE SEQUENCE</scope>
    <source>
        <tissue evidence="2">Shoot tissue taken approximately 20 cm above the soil surface</tissue>
    </source>
</reference>
<dbReference type="EMBL" id="GBRH01213484">
    <property type="protein sequence ID" value="JAD84411.1"/>
    <property type="molecule type" value="Transcribed_RNA"/>
</dbReference>
<evidence type="ECO:0000256" key="1">
    <source>
        <dbReference type="SAM" id="MobiDB-lite"/>
    </source>
</evidence>